<dbReference type="OrthoDB" id="3205605at2759"/>
<name>A0A310SGF1_9HYME</name>
<proteinExistence type="predicted"/>
<dbReference type="PROSITE" id="PS50011">
    <property type="entry name" value="PROTEIN_KINASE_DOM"/>
    <property type="match status" value="1"/>
</dbReference>
<dbReference type="PROSITE" id="PS00108">
    <property type="entry name" value="PROTEIN_KINASE_ST"/>
    <property type="match status" value="1"/>
</dbReference>
<gene>
    <name evidence="8" type="ORF">WN48_01375</name>
</gene>
<feature type="coiled-coil region" evidence="6">
    <location>
        <begin position="86"/>
        <end position="132"/>
    </location>
</feature>
<dbReference type="PANTHER" id="PTHR24355:SF1">
    <property type="entry name" value="RIBOSOMAL PROTEIN S6 KINASE-RELATED PROTEIN"/>
    <property type="match status" value="1"/>
</dbReference>
<evidence type="ECO:0000256" key="2">
    <source>
        <dbReference type="ARBA" id="ARBA00022679"/>
    </source>
</evidence>
<dbReference type="Gene3D" id="3.30.200.20">
    <property type="entry name" value="Phosphorylase Kinase, domain 1"/>
    <property type="match status" value="1"/>
</dbReference>
<evidence type="ECO:0000313" key="9">
    <source>
        <dbReference type="Proteomes" id="UP000250275"/>
    </source>
</evidence>
<evidence type="ECO:0000259" key="7">
    <source>
        <dbReference type="PROSITE" id="PS50011"/>
    </source>
</evidence>
<dbReference type="InterPro" id="IPR000719">
    <property type="entry name" value="Prot_kinase_dom"/>
</dbReference>
<keyword evidence="6" id="KW-0175">Coiled coil</keyword>
<keyword evidence="9" id="KW-1185">Reference proteome</keyword>
<evidence type="ECO:0000256" key="5">
    <source>
        <dbReference type="ARBA" id="ARBA00022840"/>
    </source>
</evidence>
<dbReference type="InterPro" id="IPR045270">
    <property type="entry name" value="STKc_AGC"/>
</dbReference>
<feature type="domain" description="Protein kinase" evidence="7">
    <location>
        <begin position="1193"/>
        <end position="1389"/>
    </location>
</feature>
<dbReference type="CDD" id="cd05123">
    <property type="entry name" value="STKc_AGC"/>
    <property type="match status" value="1"/>
</dbReference>
<dbReference type="EMBL" id="KQ760221">
    <property type="protein sequence ID" value="OAD61364.1"/>
    <property type="molecule type" value="Genomic_DNA"/>
</dbReference>
<keyword evidence="5" id="KW-0067">ATP-binding</keyword>
<dbReference type="GO" id="GO:0005524">
    <property type="term" value="F:ATP binding"/>
    <property type="evidence" value="ECO:0007669"/>
    <property type="project" value="UniProtKB-KW"/>
</dbReference>
<dbReference type="InterPro" id="IPR008271">
    <property type="entry name" value="Ser/Thr_kinase_AS"/>
</dbReference>
<evidence type="ECO:0000256" key="6">
    <source>
        <dbReference type="SAM" id="Coils"/>
    </source>
</evidence>
<keyword evidence="2" id="KW-0808">Transferase</keyword>
<dbReference type="FunFam" id="1.10.510.10:FF:000551">
    <property type="entry name" value="Non-specific serine/threonine protein kinase"/>
    <property type="match status" value="1"/>
</dbReference>
<keyword evidence="4 8" id="KW-0418">Kinase</keyword>
<organism evidence="8 9">
    <name type="scientific">Eufriesea mexicana</name>
    <dbReference type="NCBI Taxonomy" id="516756"/>
    <lineage>
        <taxon>Eukaryota</taxon>
        <taxon>Metazoa</taxon>
        <taxon>Ecdysozoa</taxon>
        <taxon>Arthropoda</taxon>
        <taxon>Hexapoda</taxon>
        <taxon>Insecta</taxon>
        <taxon>Pterygota</taxon>
        <taxon>Neoptera</taxon>
        <taxon>Endopterygota</taxon>
        <taxon>Hymenoptera</taxon>
        <taxon>Apocrita</taxon>
        <taxon>Aculeata</taxon>
        <taxon>Apoidea</taxon>
        <taxon>Anthophila</taxon>
        <taxon>Apidae</taxon>
        <taxon>Eufriesea</taxon>
    </lineage>
</organism>
<reference evidence="8 9" key="1">
    <citation type="submission" date="2015-07" db="EMBL/GenBank/DDBJ databases">
        <title>The genome of Eufriesea mexicana.</title>
        <authorList>
            <person name="Pan H."/>
            <person name="Kapheim K."/>
        </authorList>
    </citation>
    <scope>NUCLEOTIDE SEQUENCE [LARGE SCALE GENOMIC DNA]</scope>
    <source>
        <strain evidence="8">0111107269</strain>
        <tissue evidence="8">Whole body</tissue>
    </source>
</reference>
<evidence type="ECO:0000256" key="1">
    <source>
        <dbReference type="ARBA" id="ARBA00022527"/>
    </source>
</evidence>
<dbReference type="Pfam" id="PF00069">
    <property type="entry name" value="Pkinase"/>
    <property type="match status" value="1"/>
</dbReference>
<evidence type="ECO:0000313" key="8">
    <source>
        <dbReference type="EMBL" id="OAD61364.1"/>
    </source>
</evidence>
<dbReference type="Proteomes" id="UP000250275">
    <property type="component" value="Unassembled WGS sequence"/>
</dbReference>
<keyword evidence="1" id="KW-0723">Serine/threonine-protein kinase</keyword>
<evidence type="ECO:0000256" key="3">
    <source>
        <dbReference type="ARBA" id="ARBA00022741"/>
    </source>
</evidence>
<protein>
    <submittedName>
        <fullName evidence="8">Serine/threonine-protein kinase F31E3.2</fullName>
    </submittedName>
</protein>
<sequence>MESVAPVNFNNFTLKRWLHSIGPVRRCEVLKKLKADLENLGLSRRRVHRGLIQLATKPRVVLTWQPPHRKCGSKILLENEGENRVVDSCKTNASNLQQKNEDVRESNTTESIVREESEHRKEMNEMKALEDVSINNIRKPFAPDKECHLQNSLAKLHPFDKVLEQVDEIIYSKRNVHKKSFSKRTSHTMSSRDEKHVNHIEDKKCQQNNLDTEDFNELLHMGFTEICKITSKGNVLKREDNRSNNISQSKLRVLSSAELGSRWCPTPVNNIMSVSQFSYTNAVTVSEVHLKNTTTVTTVTQTVPITVSSITVPVSIPTAKTTVSENKKKSNIDPKFSESIYVTFVKIRNLIQSIRVSSVTNLNYDKLLFMEFEKLREILNTEDYVDLTEGVIGILNKELLVIPSLSLIELFRYTPIVESFYIHTSNKHKIAVNNFNEHQTKIPTIVSSQITSNQNMYCNPQASQNICVTSVQSRLQHLLSIPTNQNQSSINVTSKQLQQHVQENMVLQSQNNFVQNNMSMNSTTINNHNTQEPNYKMRMYRNPTQDVISNTYVTKPVTNVCAIQDCPIRHSSFPPTDINELEGRYISAPNASFMNQQYVPQSVFVPQTNVFYNVNVANYPIQKNLNSTHINLHNVAQHHQNTIHRQSLYNMSQGNQLQTIPQHVSANYNISQPAQMMFALNTSHSMPTNTQQKHKKIVARKTPMEVPQKSMPEQVSSQQLQNIYPFKTKQLMPLAKKKRVTQISLDSTTKLFDVLKYISHIQKLILLKQLDFYFSCTAWLQQQFTSGQWQKVYSQRSLLLHLQTLLKHLVEKTLSDHLADKFQVNTFETNILTNIKIDVPKTLQIIVKENEGTCCQLEVSKANQEQCKTMNINKNSIICEKNLKNTITENQCDKEHETINNLQNKELSNLERLVEKTVVPLSKDNFLVKPNSHICQTTNIIDVNQKVKIRKESNYSKDIYTSNTKEQILNGTGNITENVSQILEKLVPISDTKVSNKDISQQLNPHLVTVEVSSKNDQVIVVNTDVSDEKNTSYVITSSSNQNNIEHFNNAKLNSSLEKITSHIEDVRSISLEAFENMEETDANTTEENIEEAEIKVCLFCGKPSTVVCSICLEAKYCSKYSLSDIIGGTCIGSTQSSQKETKSWSRASCRSWSEGTLYDPLGTSKTLWPVSRSQAMFLPEFQIRQVPLQNAYTFLSVIAKGAYGTVYKIQKQDNGKLFALKVVSKAKVVAENGIMQAKQEVSIQKLVGHHPFILDCSHRWQGRKTLYILTSYISGGELFSLVEQCGSLPENIVRIYVAEVALAIDFLHNAGIVHRDIKATNVLLDEEGHAVIIDFGLAKWLNHTERTHTLCGTPEYMAPEIFNRQYYGQEVDWWSLGVLACLMLTNAV</sequence>
<dbReference type="GO" id="GO:0004674">
    <property type="term" value="F:protein serine/threonine kinase activity"/>
    <property type="evidence" value="ECO:0007669"/>
    <property type="project" value="UniProtKB-KW"/>
</dbReference>
<dbReference type="SMART" id="SM00220">
    <property type="entry name" value="S_TKc"/>
    <property type="match status" value="1"/>
</dbReference>
<dbReference type="PANTHER" id="PTHR24355">
    <property type="entry name" value="G PROTEIN-COUPLED RECEPTOR KINASE/RIBOSOMAL PROTEIN S6 KINASE"/>
    <property type="match status" value="1"/>
</dbReference>
<evidence type="ECO:0000256" key="4">
    <source>
        <dbReference type="ARBA" id="ARBA00022777"/>
    </source>
</evidence>
<keyword evidence="3" id="KW-0547">Nucleotide-binding</keyword>
<dbReference type="SUPFAM" id="SSF56112">
    <property type="entry name" value="Protein kinase-like (PK-like)"/>
    <property type="match status" value="1"/>
</dbReference>
<dbReference type="Gene3D" id="1.10.510.10">
    <property type="entry name" value="Transferase(Phosphotransferase) domain 1"/>
    <property type="match status" value="1"/>
</dbReference>
<dbReference type="InterPro" id="IPR011009">
    <property type="entry name" value="Kinase-like_dom_sf"/>
</dbReference>
<accession>A0A310SGF1</accession>